<gene>
    <name evidence="1" type="ORF">J5V16_03000</name>
</gene>
<protein>
    <submittedName>
        <fullName evidence="1">Uncharacterized protein</fullName>
    </submittedName>
</protein>
<proteinExistence type="predicted"/>
<keyword evidence="2" id="KW-1185">Reference proteome</keyword>
<dbReference type="Proteomes" id="UP000681341">
    <property type="component" value="Unassembled WGS sequence"/>
</dbReference>
<reference evidence="1 2" key="1">
    <citation type="submission" date="2021-03" db="EMBL/GenBank/DDBJ databases">
        <title>Glycomyces sp. nov., a novel actinomycete isolated from soil.</title>
        <authorList>
            <person name="Yang X."/>
            <person name="Xu X."/>
        </authorList>
    </citation>
    <scope>NUCLEOTIDE SEQUENCE [LARGE SCALE GENOMIC DNA]</scope>
    <source>
        <strain evidence="1 2">NEAU-S30</strain>
    </source>
</reference>
<dbReference type="RefSeq" id="WP_208494527.1">
    <property type="nucleotide sequence ID" value="NZ_JAGFNP010000002.1"/>
</dbReference>
<dbReference type="EMBL" id="JAGFNP010000002">
    <property type="protein sequence ID" value="MBO3731772.1"/>
    <property type="molecule type" value="Genomic_DNA"/>
</dbReference>
<organism evidence="1 2">
    <name type="scientific">Glycomyces niveus</name>
    <dbReference type="NCBI Taxonomy" id="2820287"/>
    <lineage>
        <taxon>Bacteria</taxon>
        <taxon>Bacillati</taxon>
        <taxon>Actinomycetota</taxon>
        <taxon>Actinomycetes</taxon>
        <taxon>Glycomycetales</taxon>
        <taxon>Glycomycetaceae</taxon>
        <taxon>Glycomyces</taxon>
    </lineage>
</organism>
<name>A0ABS3TZ26_9ACTN</name>
<sequence length="277" mass="30960">MTPPVPGPRALVTYMQTGSREARIAYRELPDKERASYRILVRRVFDTALARHLGKHPDKARVRELIERTGDRHPQYAGGVRRVVRSTVDGTPVDGMSPRQVLTAQHLVIREIAKLHSDFRDQADEIVDPGSEFTGREPHGVASVTLELDGTMLDLQLLRGAERMGGKTLGVCIVRAWVDAEQRRWRSAKEIGRHDLFPEIGSGKGSGDSYRYEAYSTSRLCRATVDRYGRLRGVTFMRNALFEDDGRIGLAAQLREAVRKAQAGLKDKDRAGLEASV</sequence>
<accession>A0ABS3TZ26</accession>
<comment type="caution">
    <text evidence="1">The sequence shown here is derived from an EMBL/GenBank/DDBJ whole genome shotgun (WGS) entry which is preliminary data.</text>
</comment>
<evidence type="ECO:0000313" key="2">
    <source>
        <dbReference type="Proteomes" id="UP000681341"/>
    </source>
</evidence>
<evidence type="ECO:0000313" key="1">
    <source>
        <dbReference type="EMBL" id="MBO3731772.1"/>
    </source>
</evidence>